<accession>A0A0A0IEY2</accession>
<reference evidence="2 3" key="1">
    <citation type="submission" date="2014-01" db="EMBL/GenBank/DDBJ databases">
        <title>Plasmidome dynamics in the species complex Clostridium novyi sensu lato converts strains of independent lineages into distinctly different pathogens.</title>
        <authorList>
            <person name="Skarin H."/>
            <person name="Segerman B."/>
        </authorList>
    </citation>
    <scope>NUCLEOTIDE SEQUENCE [LARGE SCALE GENOMIC DNA]</scope>
    <source>
        <strain evidence="2 3">4552</strain>
    </source>
</reference>
<dbReference type="Proteomes" id="UP000030012">
    <property type="component" value="Unassembled WGS sequence"/>
</dbReference>
<evidence type="ECO:0000256" key="1">
    <source>
        <dbReference type="SAM" id="SignalP"/>
    </source>
</evidence>
<gene>
    <name evidence="2" type="ORF">Z968_01280</name>
</gene>
<sequence>MKNKKICSLVLAAGMLVGGTGFSTSTVYADTNNYTKKVVANEESQKHIINRACALIKVLENNPTEKNIKEARKLLPQLEDMSVKIAYKSLLDFYTNKNLDKNISPIDELIKACKITQKITSSNSNANFDMNLEGKDLSNEEKEALDNFLPILNSMNISMDLKLNTDGNNKKLKSSGVIHFKNSLIKFDSRIWVNVDVTKSIPQVKYIIEVPNALKVFLPKDLSNKQYLVYDLNNILNNPKIAKETKSIDINKVIELGQVFQQKFITKFDDFIKIADANYDIVSRIDKSKLNTNKLGDIEKAYEINLDNDKLVKVIKFALNDKDMVKVFSDYIDGLSSLTTKENNKITENQKEDVVKSIEQSINKFNEAIKCDINNKIGVDKNGYTTFNKTTIKLSLNSKILMNLLGVKDAPKTNSKYTFTVNCDCNMGDVNKKIDLLQEPEINKENSVDYMDFIMNSLVQNK</sequence>
<dbReference type="RefSeq" id="WP_039252271.1">
    <property type="nucleotide sequence ID" value="NZ_JENJ01000003.1"/>
</dbReference>
<name>A0A0A0IEY2_CLONO</name>
<keyword evidence="1" id="KW-0732">Signal</keyword>
<protein>
    <submittedName>
        <fullName evidence="2">Peptidoglycan-binding protein</fullName>
    </submittedName>
</protein>
<feature type="chain" id="PRO_5001970594" evidence="1">
    <location>
        <begin position="30"/>
        <end position="462"/>
    </location>
</feature>
<feature type="signal peptide" evidence="1">
    <location>
        <begin position="1"/>
        <end position="29"/>
    </location>
</feature>
<dbReference type="OrthoDB" id="1927496at2"/>
<dbReference type="EMBL" id="JENJ01000003">
    <property type="protein sequence ID" value="KGM98135.1"/>
    <property type="molecule type" value="Genomic_DNA"/>
</dbReference>
<organism evidence="2 3">
    <name type="scientific">Clostridium novyi A str. 4552</name>
    <dbReference type="NCBI Taxonomy" id="1444289"/>
    <lineage>
        <taxon>Bacteria</taxon>
        <taxon>Bacillati</taxon>
        <taxon>Bacillota</taxon>
        <taxon>Clostridia</taxon>
        <taxon>Eubacteriales</taxon>
        <taxon>Clostridiaceae</taxon>
        <taxon>Clostridium</taxon>
    </lineage>
</organism>
<evidence type="ECO:0000313" key="2">
    <source>
        <dbReference type="EMBL" id="KGM98135.1"/>
    </source>
</evidence>
<dbReference type="AlphaFoldDB" id="A0A0A0IEY2"/>
<comment type="caution">
    <text evidence="2">The sequence shown here is derived from an EMBL/GenBank/DDBJ whole genome shotgun (WGS) entry which is preliminary data.</text>
</comment>
<proteinExistence type="predicted"/>
<evidence type="ECO:0000313" key="3">
    <source>
        <dbReference type="Proteomes" id="UP000030012"/>
    </source>
</evidence>